<reference evidence="7" key="1">
    <citation type="submission" date="2021-02" db="EMBL/GenBank/DDBJ databases">
        <title>First Annotated Genome of the Yellow-green Alga Tribonema minus.</title>
        <authorList>
            <person name="Mahan K.M."/>
        </authorList>
    </citation>
    <scope>NUCLEOTIDE SEQUENCE</scope>
    <source>
        <strain evidence="7">UTEX B ZZ1240</strain>
    </source>
</reference>
<dbReference type="OrthoDB" id="5590282at2759"/>
<dbReference type="Gene3D" id="1.10.472.10">
    <property type="entry name" value="Cyclin-like"/>
    <property type="match status" value="2"/>
</dbReference>
<keyword evidence="8" id="KW-1185">Reference proteome</keyword>
<dbReference type="InterPro" id="IPR013763">
    <property type="entry name" value="Cyclin-like_dom"/>
</dbReference>
<dbReference type="GO" id="GO:0016538">
    <property type="term" value="F:cyclin-dependent protein serine/threonine kinase regulator activity"/>
    <property type="evidence" value="ECO:0007669"/>
    <property type="project" value="InterPro"/>
</dbReference>
<dbReference type="PIRSF" id="PIRSF001771">
    <property type="entry name" value="Cyclin_A_B_D_E"/>
    <property type="match status" value="1"/>
</dbReference>
<dbReference type="FunFam" id="1.10.472.10:FF:000001">
    <property type="entry name" value="G2/mitotic-specific cyclin"/>
    <property type="match status" value="1"/>
</dbReference>
<dbReference type="GO" id="GO:0051301">
    <property type="term" value="P:cell division"/>
    <property type="evidence" value="ECO:0007669"/>
    <property type="project" value="UniProtKB-KW"/>
</dbReference>
<feature type="domain" description="Cyclin C-terminal" evidence="6">
    <location>
        <begin position="110"/>
        <end position="224"/>
    </location>
</feature>
<keyword evidence="1" id="KW-0132">Cell division</keyword>
<evidence type="ECO:0000256" key="4">
    <source>
        <dbReference type="RuleBase" id="RU000383"/>
    </source>
</evidence>
<dbReference type="InterPro" id="IPR039361">
    <property type="entry name" value="Cyclin"/>
</dbReference>
<organism evidence="7 8">
    <name type="scientific">Tribonema minus</name>
    <dbReference type="NCBI Taxonomy" id="303371"/>
    <lineage>
        <taxon>Eukaryota</taxon>
        <taxon>Sar</taxon>
        <taxon>Stramenopiles</taxon>
        <taxon>Ochrophyta</taxon>
        <taxon>PX clade</taxon>
        <taxon>Xanthophyceae</taxon>
        <taxon>Tribonematales</taxon>
        <taxon>Tribonemataceae</taxon>
        <taxon>Tribonema</taxon>
    </lineage>
</organism>
<sequence length="227" mass="25837">MEEQPYINARMRAILVDWLVEVHMRFRLVPDTLYLAIYALDRYLAAATVAREGLQVAGVAALLLASKYEEIYPPEMCDLVYVTDRACAREAILAAERDMLARLEFRLTVPTVYCFLLRYLKAAHADRCIVQLACYISERMLLEARMLRHLPSVAASAAVYLSRRACNRNAWSPTLARYTGYNVAALTPCLRDICEAMRRPCDLRASKRKFGTREFGAVSSLDVDWTV</sequence>
<name>A0A836CHW6_9STRA</name>
<feature type="domain" description="Cyclin-like" evidence="5">
    <location>
        <begin position="114"/>
        <end position="195"/>
    </location>
</feature>
<evidence type="ECO:0000256" key="2">
    <source>
        <dbReference type="ARBA" id="ARBA00023127"/>
    </source>
</evidence>
<dbReference type="SUPFAM" id="SSF47954">
    <property type="entry name" value="Cyclin-like"/>
    <property type="match status" value="2"/>
</dbReference>
<keyword evidence="2 4" id="KW-0195">Cyclin</keyword>
<dbReference type="GO" id="GO:0044772">
    <property type="term" value="P:mitotic cell cycle phase transition"/>
    <property type="evidence" value="ECO:0007669"/>
    <property type="project" value="InterPro"/>
</dbReference>
<proteinExistence type="inferred from homology"/>
<comment type="caution">
    <text evidence="7">The sequence shown here is derived from an EMBL/GenBank/DDBJ whole genome shotgun (WGS) entry which is preliminary data.</text>
</comment>
<feature type="domain" description="Cyclin-like" evidence="5">
    <location>
        <begin position="17"/>
        <end position="101"/>
    </location>
</feature>
<dbReference type="SMART" id="SM00385">
    <property type="entry name" value="CYCLIN"/>
    <property type="match status" value="2"/>
</dbReference>
<dbReference type="InterPro" id="IPR006671">
    <property type="entry name" value="Cyclin_N"/>
</dbReference>
<evidence type="ECO:0000259" key="5">
    <source>
        <dbReference type="SMART" id="SM00385"/>
    </source>
</evidence>
<dbReference type="InterPro" id="IPR036915">
    <property type="entry name" value="Cyclin-like_sf"/>
</dbReference>
<dbReference type="PANTHER" id="PTHR10177">
    <property type="entry name" value="CYCLINS"/>
    <property type="match status" value="1"/>
</dbReference>
<evidence type="ECO:0000313" key="7">
    <source>
        <dbReference type="EMBL" id="KAG5184256.1"/>
    </source>
</evidence>
<dbReference type="AlphaFoldDB" id="A0A836CHW6"/>
<dbReference type="Pfam" id="PF02984">
    <property type="entry name" value="Cyclin_C"/>
    <property type="match status" value="1"/>
</dbReference>
<dbReference type="EMBL" id="JAFCMP010000172">
    <property type="protein sequence ID" value="KAG5184256.1"/>
    <property type="molecule type" value="Genomic_DNA"/>
</dbReference>
<evidence type="ECO:0000259" key="6">
    <source>
        <dbReference type="SMART" id="SM01332"/>
    </source>
</evidence>
<evidence type="ECO:0000313" key="8">
    <source>
        <dbReference type="Proteomes" id="UP000664859"/>
    </source>
</evidence>
<evidence type="ECO:0000256" key="3">
    <source>
        <dbReference type="ARBA" id="ARBA00023306"/>
    </source>
</evidence>
<dbReference type="SMART" id="SM01332">
    <property type="entry name" value="Cyclin_C"/>
    <property type="match status" value="1"/>
</dbReference>
<comment type="similarity">
    <text evidence="4">Belongs to the cyclin family.</text>
</comment>
<dbReference type="Proteomes" id="UP000664859">
    <property type="component" value="Unassembled WGS sequence"/>
</dbReference>
<dbReference type="InterPro" id="IPR046965">
    <property type="entry name" value="Cyclin_A/B-like"/>
</dbReference>
<gene>
    <name evidence="7" type="ORF">JKP88DRAFT_181353</name>
</gene>
<dbReference type="Pfam" id="PF00134">
    <property type="entry name" value="Cyclin_N"/>
    <property type="match status" value="1"/>
</dbReference>
<keyword evidence="3" id="KW-0131">Cell cycle</keyword>
<dbReference type="InterPro" id="IPR004367">
    <property type="entry name" value="Cyclin_C-dom"/>
</dbReference>
<evidence type="ECO:0000256" key="1">
    <source>
        <dbReference type="ARBA" id="ARBA00022618"/>
    </source>
</evidence>
<accession>A0A836CHW6</accession>
<protein>
    <submittedName>
        <fullName evidence="7">Cyclin-like protein</fullName>
    </submittedName>
</protein>